<feature type="domain" description="CCHC-type" evidence="3">
    <location>
        <begin position="256"/>
        <end position="272"/>
    </location>
</feature>
<dbReference type="Proteomes" id="UP001189429">
    <property type="component" value="Unassembled WGS sequence"/>
</dbReference>
<dbReference type="Gene3D" id="2.40.70.10">
    <property type="entry name" value="Acid Proteases"/>
    <property type="match status" value="1"/>
</dbReference>
<name>A0ABN9XC56_9DINO</name>
<accession>A0ABN9XC56</accession>
<dbReference type="EMBL" id="CAUYUJ010020098">
    <property type="protein sequence ID" value="CAK0895853.1"/>
    <property type="molecule type" value="Genomic_DNA"/>
</dbReference>
<dbReference type="InterPro" id="IPR036875">
    <property type="entry name" value="Znf_CCHC_sf"/>
</dbReference>
<evidence type="ECO:0000259" key="3">
    <source>
        <dbReference type="PROSITE" id="PS50158"/>
    </source>
</evidence>
<dbReference type="SUPFAM" id="SSF57756">
    <property type="entry name" value="Retrovirus zinc finger-like domains"/>
    <property type="match status" value="1"/>
</dbReference>
<comment type="caution">
    <text evidence="4">The sequence shown here is derived from an EMBL/GenBank/DDBJ whole genome shotgun (WGS) entry which is preliminary data.</text>
</comment>
<feature type="compositionally biased region" description="Basic residues" evidence="2">
    <location>
        <begin position="231"/>
        <end position="241"/>
    </location>
</feature>
<gene>
    <name evidence="4" type="ORF">PCOR1329_LOCUS74472</name>
</gene>
<evidence type="ECO:0000256" key="2">
    <source>
        <dbReference type="SAM" id="MobiDB-lite"/>
    </source>
</evidence>
<keyword evidence="1" id="KW-0863">Zinc-finger</keyword>
<protein>
    <recommendedName>
        <fullName evidence="3">CCHC-type domain-containing protein</fullName>
    </recommendedName>
</protein>
<dbReference type="SMART" id="SM00343">
    <property type="entry name" value="ZnF_C2HC"/>
    <property type="match status" value="1"/>
</dbReference>
<evidence type="ECO:0000313" key="4">
    <source>
        <dbReference type="EMBL" id="CAK0895853.1"/>
    </source>
</evidence>
<keyword evidence="1" id="KW-0862">Zinc</keyword>
<feature type="region of interest" description="Disordered" evidence="2">
    <location>
        <begin position="220"/>
        <end position="249"/>
    </location>
</feature>
<evidence type="ECO:0000313" key="5">
    <source>
        <dbReference type="Proteomes" id="UP001189429"/>
    </source>
</evidence>
<sequence>MPRRREDRRGLRQRQARRLAARLEFLLSKLDLSSVSEMGASADKFFDKLQREIGEGIPDWAARWEARERDLLAQLKAVDGAVTEVISGPLRTWWYLRRSRLSPVARGEIAALAGGDYDFDETYKALCTKCPLEALKELDGADDNDVDHNDSDWSELADIVDQLVTLADEDDAMMLGGREDTEEGESGIYAEFKQMGRNFKDARDLIRRLKVALDYYPVLAPRPPDGPSRPRAARGHPRKPRAGGEREPVRDMRRMRCLACRKFGHRAKDCPERHTARGRPQPNETTSFALLELGGLVLLLDDEGGVWAILDCGATRSLIGVTMAENLACDMKDHYDINFDLAELTRYFTFGDGNRKSSMGAMTGDIFLGDGLEKVEISIMDNEVPLLIGMDLLGPDYASALIDCGNGYLMLPKLSSNIFQCWKMPSGHLAINATTSAWRQHVPRGIPNITELHKEKALVDVSDLPESKVGAELAGSAELLSGAAVVSELGTAPPG</sequence>
<evidence type="ECO:0000256" key="1">
    <source>
        <dbReference type="PROSITE-ProRule" id="PRU00047"/>
    </source>
</evidence>
<reference evidence="4" key="1">
    <citation type="submission" date="2023-10" db="EMBL/GenBank/DDBJ databases">
        <authorList>
            <person name="Chen Y."/>
            <person name="Shah S."/>
            <person name="Dougan E. K."/>
            <person name="Thang M."/>
            <person name="Chan C."/>
        </authorList>
    </citation>
    <scope>NUCLEOTIDE SEQUENCE [LARGE SCALE GENOMIC DNA]</scope>
</reference>
<keyword evidence="1" id="KW-0479">Metal-binding</keyword>
<dbReference type="Gene3D" id="4.10.60.10">
    <property type="entry name" value="Zinc finger, CCHC-type"/>
    <property type="match status" value="1"/>
</dbReference>
<keyword evidence="5" id="KW-1185">Reference proteome</keyword>
<feature type="non-terminal residue" evidence="4">
    <location>
        <position position="495"/>
    </location>
</feature>
<organism evidence="4 5">
    <name type="scientific">Prorocentrum cordatum</name>
    <dbReference type="NCBI Taxonomy" id="2364126"/>
    <lineage>
        <taxon>Eukaryota</taxon>
        <taxon>Sar</taxon>
        <taxon>Alveolata</taxon>
        <taxon>Dinophyceae</taxon>
        <taxon>Prorocentrales</taxon>
        <taxon>Prorocentraceae</taxon>
        <taxon>Prorocentrum</taxon>
    </lineage>
</organism>
<dbReference type="PROSITE" id="PS50158">
    <property type="entry name" value="ZF_CCHC"/>
    <property type="match status" value="1"/>
</dbReference>
<proteinExistence type="predicted"/>
<dbReference type="InterPro" id="IPR001878">
    <property type="entry name" value="Znf_CCHC"/>
</dbReference>
<dbReference type="InterPro" id="IPR021109">
    <property type="entry name" value="Peptidase_aspartic_dom_sf"/>
</dbReference>